<keyword evidence="3 6" id="KW-0694">RNA-binding</keyword>
<evidence type="ECO:0000256" key="2">
    <source>
        <dbReference type="ARBA" id="ARBA00022730"/>
    </source>
</evidence>
<keyword evidence="9" id="KW-1185">Reference proteome</keyword>
<dbReference type="InterPro" id="IPR019981">
    <property type="entry name" value="Ribosomal_uS11_bac-type"/>
</dbReference>
<evidence type="ECO:0000256" key="6">
    <source>
        <dbReference type="HAMAP-Rule" id="MF_01310"/>
    </source>
</evidence>
<dbReference type="RefSeq" id="WP_015642146.1">
    <property type="nucleotide sequence ID" value="NC_021219.1"/>
</dbReference>
<dbReference type="PANTHER" id="PTHR11759">
    <property type="entry name" value="40S RIBOSOMAL PROTEIN S14/30S RIBOSOMAL PROTEIN S11"/>
    <property type="match status" value="1"/>
</dbReference>
<organism evidence="8 9">
    <name type="scientific">Candidatus Saccharimonas aalborgensis</name>
    <dbReference type="NCBI Taxonomy" id="1332188"/>
    <lineage>
        <taxon>Bacteria</taxon>
        <taxon>Candidatus Saccharimonadota</taxon>
        <taxon>Candidatus Saccharimonadia</taxon>
        <taxon>Candidatus Saccharimonadales</taxon>
        <taxon>Candidatus Saccharimonadaceae</taxon>
        <taxon>Candidatus Saccharimonas</taxon>
    </lineage>
</organism>
<dbReference type="GO" id="GO:0019843">
    <property type="term" value="F:rRNA binding"/>
    <property type="evidence" value="ECO:0007669"/>
    <property type="project" value="UniProtKB-UniRule"/>
</dbReference>
<dbReference type="STRING" id="1332188.L336_0997"/>
<evidence type="ECO:0000256" key="3">
    <source>
        <dbReference type="ARBA" id="ARBA00022884"/>
    </source>
</evidence>
<proteinExistence type="inferred from homology"/>
<dbReference type="Proteomes" id="UP000013893">
    <property type="component" value="Chromosome"/>
</dbReference>
<dbReference type="GO" id="GO:1990904">
    <property type="term" value="C:ribonucleoprotein complex"/>
    <property type="evidence" value="ECO:0007669"/>
    <property type="project" value="UniProtKB-KW"/>
</dbReference>
<keyword evidence="5 6" id="KW-0687">Ribonucleoprotein</keyword>
<evidence type="ECO:0000256" key="4">
    <source>
        <dbReference type="ARBA" id="ARBA00022980"/>
    </source>
</evidence>
<dbReference type="Gene3D" id="3.30.420.80">
    <property type="entry name" value="Ribosomal protein S11"/>
    <property type="match status" value="1"/>
</dbReference>
<dbReference type="HOGENOM" id="CLU_072439_5_0_0"/>
<dbReference type="GO" id="GO:0003735">
    <property type="term" value="F:structural constituent of ribosome"/>
    <property type="evidence" value="ECO:0007669"/>
    <property type="project" value="InterPro"/>
</dbReference>
<dbReference type="GO" id="GO:0005840">
    <property type="term" value="C:ribosome"/>
    <property type="evidence" value="ECO:0007669"/>
    <property type="project" value="UniProtKB-KW"/>
</dbReference>
<dbReference type="InterPro" id="IPR001971">
    <property type="entry name" value="Ribosomal_uS11"/>
</dbReference>
<gene>
    <name evidence="6 8" type="primary">rpsK</name>
    <name evidence="8" type="ORF">L336_0997</name>
</gene>
<dbReference type="Pfam" id="PF00411">
    <property type="entry name" value="Ribosomal_S11"/>
    <property type="match status" value="1"/>
</dbReference>
<dbReference type="HAMAP" id="MF_01310">
    <property type="entry name" value="Ribosomal_uS11"/>
    <property type="match status" value="1"/>
</dbReference>
<name>R4PZK7_9BACT</name>
<evidence type="ECO:0000256" key="1">
    <source>
        <dbReference type="ARBA" id="ARBA00006194"/>
    </source>
</evidence>
<protein>
    <recommendedName>
        <fullName evidence="6">Small ribosomal subunit protein uS11</fullName>
    </recommendedName>
</protein>
<dbReference type="PATRIC" id="fig|1332188.3.peg.990"/>
<keyword evidence="2 6" id="KW-0699">rRNA-binding</keyword>
<dbReference type="NCBIfam" id="NF003698">
    <property type="entry name" value="PRK05309.1"/>
    <property type="match status" value="1"/>
</dbReference>
<dbReference type="InterPro" id="IPR036967">
    <property type="entry name" value="Ribosomal_uS11_sf"/>
</dbReference>
<evidence type="ECO:0000313" key="9">
    <source>
        <dbReference type="Proteomes" id="UP000013893"/>
    </source>
</evidence>
<dbReference type="OrthoDB" id="9806415at2"/>
<dbReference type="SUPFAM" id="SSF53137">
    <property type="entry name" value="Translational machinery components"/>
    <property type="match status" value="1"/>
</dbReference>
<dbReference type="EMBL" id="CP005957">
    <property type="protein sequence ID" value="AGL62696.1"/>
    <property type="molecule type" value="Genomic_DNA"/>
</dbReference>
<evidence type="ECO:0000256" key="7">
    <source>
        <dbReference type="SAM" id="MobiDB-lite"/>
    </source>
</evidence>
<comment type="function">
    <text evidence="6">Located on the platform of the 30S subunit, it bridges several disparate RNA helices of the 16S rRNA. Forms part of the Shine-Dalgarno cleft in the 70S ribosome.</text>
</comment>
<reference evidence="8 9" key="1">
    <citation type="journal article" date="2013" name="Nat. Biotechnol.">
        <title>Genome sequences of rare, uncultured bacteria obtained by differential coverage binning of multiple metagenomes.</title>
        <authorList>
            <person name="Albertsen M."/>
            <person name="Hugenholtz P."/>
            <person name="Skarshewski A."/>
            <person name="Nielsen K.L."/>
            <person name="Tyson G.W."/>
            <person name="Nielsen P.H."/>
        </authorList>
    </citation>
    <scope>NUCLEOTIDE SEQUENCE [LARGE SCALE GENOMIC DNA]</scope>
    <source>
        <strain evidence="8">TM71</strain>
    </source>
</reference>
<dbReference type="KEGG" id="saal:L336_0997"/>
<keyword evidence="4 6" id="KW-0689">Ribosomal protein</keyword>
<sequence length="135" mass="13912">MAETAVTGKTASSKKKQRRSVPTGQLHIQATFNNTIVTFADNKGNVLATSSAGACGFRGSKKGTAYASQVAAEKAAEAAKSGYGLSSVDVFVKGVGLGRDAAIRTLGNYDISVNSIKDVTGVPHGGVRPRKARRA</sequence>
<evidence type="ECO:0000256" key="5">
    <source>
        <dbReference type="ARBA" id="ARBA00023274"/>
    </source>
</evidence>
<dbReference type="GO" id="GO:0006412">
    <property type="term" value="P:translation"/>
    <property type="evidence" value="ECO:0007669"/>
    <property type="project" value="UniProtKB-UniRule"/>
</dbReference>
<feature type="region of interest" description="Disordered" evidence="7">
    <location>
        <begin position="1"/>
        <end position="24"/>
    </location>
</feature>
<accession>R4PZK7</accession>
<evidence type="ECO:0000313" key="8">
    <source>
        <dbReference type="EMBL" id="AGL62696.1"/>
    </source>
</evidence>
<comment type="similarity">
    <text evidence="1 6">Belongs to the universal ribosomal protein uS11 family.</text>
</comment>
<dbReference type="AlphaFoldDB" id="R4PZK7"/>
<comment type="subunit">
    <text evidence="6">Part of the 30S ribosomal subunit. Interacts with proteins S7 and S18. Binds to IF-3.</text>
</comment>
<dbReference type="NCBIfam" id="TIGR03632">
    <property type="entry name" value="uS11_bact"/>
    <property type="match status" value="1"/>
</dbReference>
<dbReference type="PIRSF" id="PIRSF002131">
    <property type="entry name" value="Ribosomal_S11"/>
    <property type="match status" value="1"/>
</dbReference>